<evidence type="ECO:0000313" key="1">
    <source>
        <dbReference type="EMBL" id="MDP9766478.1"/>
    </source>
</evidence>
<organism evidence="1 2">
    <name type="scientific">Deinococcus enclensis</name>
    <dbReference type="NCBI Taxonomy" id="1049582"/>
    <lineage>
        <taxon>Bacteria</taxon>
        <taxon>Thermotogati</taxon>
        <taxon>Deinococcota</taxon>
        <taxon>Deinococci</taxon>
        <taxon>Deinococcales</taxon>
        <taxon>Deinococcaceae</taxon>
        <taxon>Deinococcus</taxon>
    </lineage>
</organism>
<reference evidence="1 2" key="1">
    <citation type="submission" date="2023-07" db="EMBL/GenBank/DDBJ databases">
        <title>Genomic Encyclopedia of Type Strains, Phase IV (KMG-IV): sequencing the most valuable type-strain genomes for metagenomic binning, comparative biology and taxonomic classification.</title>
        <authorList>
            <person name="Goeker M."/>
        </authorList>
    </citation>
    <scope>NUCLEOTIDE SEQUENCE [LARGE SCALE GENOMIC DNA]</scope>
    <source>
        <strain evidence="1 2">NIO-1023</strain>
    </source>
</reference>
<sequence length="112" mass="12181">MTNGLDDWTLDELLEESRAMLRGQNMQAGLTVTVEADADACAVLFVGRRAQPPGAAIVKLDLDAVIEDGMELPHALWSLLAELRSPDLPACGPDDVPPVVRHVRRTKARILN</sequence>
<protein>
    <submittedName>
        <fullName evidence="1">Uncharacterized protein</fullName>
    </submittedName>
</protein>
<dbReference type="Proteomes" id="UP001232163">
    <property type="component" value="Unassembled WGS sequence"/>
</dbReference>
<dbReference type="RefSeq" id="WP_307469772.1">
    <property type="nucleotide sequence ID" value="NZ_JAURUR010000030.1"/>
</dbReference>
<gene>
    <name evidence="1" type="ORF">QO006_003945</name>
</gene>
<proteinExistence type="predicted"/>
<dbReference type="EMBL" id="JAURUR010000030">
    <property type="protein sequence ID" value="MDP9766478.1"/>
    <property type="molecule type" value="Genomic_DNA"/>
</dbReference>
<accession>A0ABT9MIQ3</accession>
<comment type="caution">
    <text evidence="1">The sequence shown here is derived from an EMBL/GenBank/DDBJ whole genome shotgun (WGS) entry which is preliminary data.</text>
</comment>
<keyword evidence="2" id="KW-1185">Reference proteome</keyword>
<evidence type="ECO:0000313" key="2">
    <source>
        <dbReference type="Proteomes" id="UP001232163"/>
    </source>
</evidence>
<name>A0ABT9MIQ3_9DEIO</name>